<feature type="transmembrane region" description="Helical" evidence="1">
    <location>
        <begin position="180"/>
        <end position="197"/>
    </location>
</feature>
<name>A0A426TRI4_9CHLR</name>
<feature type="transmembrane region" description="Helical" evidence="1">
    <location>
        <begin position="34"/>
        <end position="53"/>
    </location>
</feature>
<comment type="caution">
    <text evidence="2">The sequence shown here is derived from an EMBL/GenBank/DDBJ whole genome shotgun (WGS) entry which is preliminary data.</text>
</comment>
<keyword evidence="1" id="KW-1133">Transmembrane helix</keyword>
<dbReference type="PANTHER" id="PTHR36844">
    <property type="entry name" value="PROTEASE PRSW"/>
    <property type="match status" value="1"/>
</dbReference>
<keyword evidence="1" id="KW-0812">Transmembrane</keyword>
<dbReference type="GO" id="GO:0008233">
    <property type="term" value="F:peptidase activity"/>
    <property type="evidence" value="ECO:0007669"/>
    <property type="project" value="UniProtKB-KW"/>
</dbReference>
<feature type="transmembrane region" description="Helical" evidence="1">
    <location>
        <begin position="85"/>
        <end position="102"/>
    </location>
</feature>
<feature type="transmembrane region" description="Helical" evidence="1">
    <location>
        <begin position="109"/>
        <end position="130"/>
    </location>
</feature>
<dbReference type="EMBL" id="RSAS01000883">
    <property type="protein sequence ID" value="RRR66129.1"/>
    <property type="molecule type" value="Genomic_DNA"/>
</dbReference>
<dbReference type="PANTHER" id="PTHR36844:SF1">
    <property type="entry name" value="PROTEASE PRSW"/>
    <property type="match status" value="1"/>
</dbReference>
<proteinExistence type="predicted"/>
<keyword evidence="1" id="KW-0472">Membrane</keyword>
<reference evidence="2 3" key="1">
    <citation type="submission" date="2018-12" db="EMBL/GenBank/DDBJ databases">
        <title>Genome Sequence of Candidatus Viridilinea halotolerans isolated from saline sulfide-rich spring.</title>
        <authorList>
            <person name="Grouzdev D.S."/>
            <person name="Burganskaya E.I."/>
            <person name="Krutkina M.S."/>
            <person name="Sukhacheva M.V."/>
            <person name="Gorlenko V.M."/>
        </authorList>
    </citation>
    <scope>NUCLEOTIDE SEQUENCE [LARGE SCALE GENOMIC DNA]</scope>
    <source>
        <strain evidence="2">Chok-6</strain>
    </source>
</reference>
<accession>A0A426TRI4</accession>
<evidence type="ECO:0000256" key="1">
    <source>
        <dbReference type="SAM" id="Phobius"/>
    </source>
</evidence>
<dbReference type="Proteomes" id="UP000280307">
    <property type="component" value="Unassembled WGS sequence"/>
</dbReference>
<feature type="transmembrane region" description="Helical" evidence="1">
    <location>
        <begin position="203"/>
        <end position="236"/>
    </location>
</feature>
<gene>
    <name evidence="2" type="ORF">EI684_21220</name>
</gene>
<dbReference type="GO" id="GO:0006508">
    <property type="term" value="P:proteolysis"/>
    <property type="evidence" value="ECO:0007669"/>
    <property type="project" value="UniProtKB-KW"/>
</dbReference>
<dbReference type="AlphaFoldDB" id="A0A426TRI4"/>
<keyword evidence="2" id="KW-0645">Protease</keyword>
<evidence type="ECO:0000313" key="2">
    <source>
        <dbReference type="EMBL" id="RRR66129.1"/>
    </source>
</evidence>
<evidence type="ECO:0000313" key="3">
    <source>
        <dbReference type="Proteomes" id="UP000280307"/>
    </source>
</evidence>
<feature type="transmembrane region" description="Helical" evidence="1">
    <location>
        <begin position="142"/>
        <end position="168"/>
    </location>
</feature>
<protein>
    <submittedName>
        <fullName evidence="2">Protease PrsW</fullName>
    </submittedName>
</protein>
<sequence length="323" mass="35701">MAFFLAVALSFIPAFVYAAIVYWLDRFEKEPMRLLVGAFIWGAVVSTLGAIIWTSVLQLGIGLLVGDVAADIAGTTILAPIVEEILKGLAVALIFLIFPHEFDSILDGMVYAAITALGFAATENVLYLYFLGYQDGGYDEMFVLFFLRVILGGWGHAVYSAFIGIGLAAARLTRNPIGKFFFPLLGLVVAIFLHALHNSMAVFLVSAAGLSGFVALLLVDWFSWLVALVVVLWAIWREQRWMQEQLRDEVAMGILSEAQYRTASSIMGQTRARMRGRDARHFYNACANLAQKKHQLARFGEENGNSARIAQWRAEVARLAPLV</sequence>
<keyword evidence="2" id="KW-0378">Hydrolase</keyword>
<organism evidence="2 3">
    <name type="scientific">Candidatus Viridilinea halotolerans</name>
    <dbReference type="NCBI Taxonomy" id="2491704"/>
    <lineage>
        <taxon>Bacteria</taxon>
        <taxon>Bacillati</taxon>
        <taxon>Chloroflexota</taxon>
        <taxon>Chloroflexia</taxon>
        <taxon>Chloroflexales</taxon>
        <taxon>Chloroflexineae</taxon>
        <taxon>Oscillochloridaceae</taxon>
        <taxon>Candidatus Viridilinea</taxon>
    </lineage>
</organism>
<dbReference type="InterPro" id="IPR026898">
    <property type="entry name" value="PrsW"/>
</dbReference>
<dbReference type="Pfam" id="PF13367">
    <property type="entry name" value="PrsW-protease"/>
    <property type="match status" value="1"/>
</dbReference>